<reference evidence="3 4" key="1">
    <citation type="submission" date="2018-09" db="EMBL/GenBank/DDBJ databases">
        <title>Isolation, diversity and antifungal activity of actinobacteria from wheat.</title>
        <authorList>
            <person name="Han C."/>
        </authorList>
    </citation>
    <scope>NUCLEOTIDE SEQUENCE [LARGE SCALE GENOMIC DNA]</scope>
    <source>
        <strain evidence="3 4">NEAU-YY265</strain>
    </source>
</reference>
<comment type="caution">
    <text evidence="3">The sequence shown here is derived from an EMBL/GenBank/DDBJ whole genome shotgun (WGS) entry which is preliminary data.</text>
</comment>
<feature type="domain" description="DUF4326" evidence="2">
    <location>
        <begin position="19"/>
        <end position="121"/>
    </location>
</feature>
<keyword evidence="4" id="KW-1185">Reference proteome</keyword>
<evidence type="ECO:0000259" key="2">
    <source>
        <dbReference type="Pfam" id="PF14216"/>
    </source>
</evidence>
<dbReference type="Proteomes" id="UP000284057">
    <property type="component" value="Unassembled WGS sequence"/>
</dbReference>
<dbReference type="Pfam" id="PF14216">
    <property type="entry name" value="DUF4326"/>
    <property type="match status" value="1"/>
</dbReference>
<sequence length="125" mass="13916">MSSNQPGHEPHPRRFRSRRIRGWRKPPGSFVATRPSRFSNPWRVTPATGCWEVRHGRTGELVGVFGGQFTAHTAAVERFRADLMSGGLPITVEEIRQLLTGRDVGCSCSLDLPRHVDVVLEVANS</sequence>
<evidence type="ECO:0000313" key="4">
    <source>
        <dbReference type="Proteomes" id="UP000284057"/>
    </source>
</evidence>
<feature type="compositionally biased region" description="Basic residues" evidence="1">
    <location>
        <begin position="11"/>
        <end position="24"/>
    </location>
</feature>
<organism evidence="3 4">
    <name type="scientific">Jiangella rhizosphaerae</name>
    <dbReference type="NCBI Taxonomy" id="2293569"/>
    <lineage>
        <taxon>Bacteria</taxon>
        <taxon>Bacillati</taxon>
        <taxon>Actinomycetota</taxon>
        <taxon>Actinomycetes</taxon>
        <taxon>Jiangellales</taxon>
        <taxon>Jiangellaceae</taxon>
        <taxon>Jiangella</taxon>
    </lineage>
</organism>
<gene>
    <name evidence="3" type="ORF">DY240_28760</name>
</gene>
<accession>A0A418KHD3</accession>
<evidence type="ECO:0000313" key="3">
    <source>
        <dbReference type="EMBL" id="RIQ11424.1"/>
    </source>
</evidence>
<feature type="region of interest" description="Disordered" evidence="1">
    <location>
        <begin position="1"/>
        <end position="37"/>
    </location>
</feature>
<dbReference type="AlphaFoldDB" id="A0A418KHD3"/>
<dbReference type="EMBL" id="QUAL01000423">
    <property type="protein sequence ID" value="RIQ11424.1"/>
    <property type="molecule type" value="Genomic_DNA"/>
</dbReference>
<evidence type="ECO:0000256" key="1">
    <source>
        <dbReference type="SAM" id="MobiDB-lite"/>
    </source>
</evidence>
<name>A0A418KHD3_9ACTN</name>
<dbReference type="RefSeq" id="WP_119663086.1">
    <property type="nucleotide sequence ID" value="NZ_QUAL01000423.1"/>
</dbReference>
<protein>
    <submittedName>
        <fullName evidence="3">DUF4326 domain-containing protein</fullName>
    </submittedName>
</protein>
<proteinExistence type="predicted"/>
<dbReference type="InterPro" id="IPR025475">
    <property type="entry name" value="DUF4326"/>
</dbReference>